<keyword evidence="3" id="KW-0378">Hydrolase</keyword>
<dbReference type="Gene3D" id="3.60.21.10">
    <property type="match status" value="1"/>
</dbReference>
<evidence type="ECO:0000313" key="10">
    <source>
        <dbReference type="EMBL" id="MFA9478128.1"/>
    </source>
</evidence>
<feature type="domain" description="Calcineurin-like phosphoesterase" evidence="9">
    <location>
        <begin position="32"/>
        <end position="230"/>
    </location>
</feature>
<comment type="caution">
    <text evidence="10">The sequence shown here is derived from an EMBL/GenBank/DDBJ whole genome shotgun (WGS) entry which is preliminary data.</text>
</comment>
<dbReference type="CDD" id="cd11574">
    <property type="entry name" value="GH99"/>
    <property type="match status" value="1"/>
</dbReference>
<dbReference type="Proteomes" id="UP001575105">
    <property type="component" value="Unassembled WGS sequence"/>
</dbReference>
<proteinExistence type="predicted"/>
<evidence type="ECO:0000256" key="6">
    <source>
        <dbReference type="ARBA" id="ARBA00023034"/>
    </source>
</evidence>
<dbReference type="PANTHER" id="PTHR13572:SF4">
    <property type="entry name" value="RE57134P"/>
    <property type="match status" value="1"/>
</dbReference>
<comment type="subcellular location">
    <subcellularLocation>
        <location evidence="1">Golgi apparatus membrane</location>
        <topology evidence="1">Single-pass type II membrane protein</topology>
    </subcellularLocation>
</comment>
<keyword evidence="6" id="KW-0333">Golgi apparatus</keyword>
<keyword evidence="8" id="KW-0732">Signal</keyword>
<dbReference type="InterPro" id="IPR026071">
    <property type="entry name" value="Glyco_Hydrolase_99"/>
</dbReference>
<dbReference type="EMBL" id="JBGUBD010000004">
    <property type="protein sequence ID" value="MFA9478128.1"/>
    <property type="molecule type" value="Genomic_DNA"/>
</dbReference>
<reference evidence="10 11" key="1">
    <citation type="submission" date="2024-08" db="EMBL/GenBank/DDBJ databases">
        <title>Whole-genome sequencing of halo(alkali)philic microorganisms from hypersaline lakes.</title>
        <authorList>
            <person name="Sorokin D.Y."/>
            <person name="Merkel A.Y."/>
            <person name="Messina E."/>
            <person name="Yakimov M."/>
        </authorList>
    </citation>
    <scope>NUCLEOTIDE SEQUENCE [LARGE SCALE GENOMIC DNA]</scope>
    <source>
        <strain evidence="10 11">AB-hyl4</strain>
    </source>
</reference>
<feature type="chain" id="PRO_5047419487" evidence="8">
    <location>
        <begin position="28"/>
        <end position="889"/>
    </location>
</feature>
<sequence length="889" mass="99699">MTTTRLHANFCLLLAMVLMALTPATDANDQPLRIAVMGDLHLSPDDDHQPYRDNLDRILAQINDAAVDLVLVAGDLTLDGHDDQYAQYNAAIGQLDANVLAVPGNRDVGHKPLPGGGASITADRLASFQSHVGDAFFTEHVAPDLRVIGVNASLFTSGLDDEQSQWDMLERELAQPDDRVTILLTHYPLFLEEHDERETYFNLDRDSRDRLLGLIEQGNVAAVLSAHTHRTFKLTHASATFISIPPVSFGMPRDEQSPGWTLLTFDANGQLTHEHQYLDPLMHRSEGERSSFGDKLAAAGPFAVLPGPDEGNHVLTFLRRHGIEEKLHNLTPEQVIDPDVLNPEQYPAVFYLSPEQYHGTAEKPGDIEAALQRYMQQGGVLVVLCSGPLPFYVDEHGESSRRVRDRLSLMLLGSGESVHAVSGFEAPNAGDTLELVAMASAMTDADLPDTVPFPRDGDQRWRPMVPLTSADRYDRLITLKDQHGESRGDGAVYTERLDFDGSRRTRVLYAASLLTQIHPERDHMIEGTLRYLLKVLDEPATERHITTRATASREAPVISDRVHVFYYNWYGAPPHQDSYVHWQQGGHTPPEQIGANFYPLLGAYSSSDPAVLRQHMIWIRQSGAGVLSLTWWGRDSYEDQLTQPVLDAAAEAGLKVNFHHEPYEGRTAASTIDDFRYIIDRYGDHPAFYRASELDDRPMFYIFRSLDSDAADWREAIAEIRGTEYDSVVLAQTSDLTVVVDGDFDGGYTYDTIPLFESEERRRLLLIDVAEQFEEEGKIYVPSIGPGYVEDRAVPDGITPDMHVQTRDDNTGRTYEASWQDVIEANAPYVSITSFNEWHEGSQIEPAVPKATDTYTYQDYGDLDPRFYLHQTAKWVKQYEAHRRANADE</sequence>
<evidence type="ECO:0000259" key="9">
    <source>
        <dbReference type="Pfam" id="PF00149"/>
    </source>
</evidence>
<dbReference type="Pfam" id="PF16317">
    <property type="entry name" value="Glyco_hydro_99"/>
    <property type="match status" value="1"/>
</dbReference>
<gene>
    <name evidence="10" type="ORF">ACERK3_07430</name>
</gene>
<keyword evidence="11" id="KW-1185">Reference proteome</keyword>
<dbReference type="InterPro" id="IPR004843">
    <property type="entry name" value="Calcineurin-like_PHP"/>
</dbReference>
<accession>A0ABV4U5C5</accession>
<name>A0ABV4U5C5_9BACT</name>
<evidence type="ECO:0000256" key="4">
    <source>
        <dbReference type="ARBA" id="ARBA00022968"/>
    </source>
</evidence>
<evidence type="ECO:0000256" key="2">
    <source>
        <dbReference type="ARBA" id="ARBA00022692"/>
    </source>
</evidence>
<feature type="signal peptide" evidence="8">
    <location>
        <begin position="1"/>
        <end position="27"/>
    </location>
</feature>
<keyword evidence="4" id="KW-0735">Signal-anchor</keyword>
<evidence type="ECO:0000313" key="11">
    <source>
        <dbReference type="Proteomes" id="UP001575105"/>
    </source>
</evidence>
<evidence type="ECO:0000256" key="5">
    <source>
        <dbReference type="ARBA" id="ARBA00022989"/>
    </source>
</evidence>
<dbReference type="InterPro" id="IPR029052">
    <property type="entry name" value="Metallo-depent_PP-like"/>
</dbReference>
<keyword evidence="2" id="KW-0812">Transmembrane</keyword>
<keyword evidence="7" id="KW-0472">Membrane</keyword>
<evidence type="ECO:0000256" key="3">
    <source>
        <dbReference type="ARBA" id="ARBA00022801"/>
    </source>
</evidence>
<dbReference type="RefSeq" id="WP_425345055.1">
    <property type="nucleotide sequence ID" value="NZ_JBGUBD010000004.1"/>
</dbReference>
<organism evidence="10 11">
    <name type="scientific">Natronomicrosphaera hydrolytica</name>
    <dbReference type="NCBI Taxonomy" id="3242702"/>
    <lineage>
        <taxon>Bacteria</taxon>
        <taxon>Pseudomonadati</taxon>
        <taxon>Planctomycetota</taxon>
        <taxon>Phycisphaerae</taxon>
        <taxon>Phycisphaerales</taxon>
        <taxon>Phycisphaeraceae</taxon>
        <taxon>Natronomicrosphaera</taxon>
    </lineage>
</organism>
<evidence type="ECO:0000256" key="8">
    <source>
        <dbReference type="SAM" id="SignalP"/>
    </source>
</evidence>
<dbReference type="Pfam" id="PF00149">
    <property type="entry name" value="Metallophos"/>
    <property type="match status" value="1"/>
</dbReference>
<dbReference type="PANTHER" id="PTHR13572">
    <property type="entry name" value="ENDO-ALPHA-1,2-MANNOSIDASE"/>
    <property type="match status" value="1"/>
</dbReference>
<evidence type="ECO:0000256" key="7">
    <source>
        <dbReference type="ARBA" id="ARBA00023136"/>
    </source>
</evidence>
<dbReference type="SUPFAM" id="SSF56300">
    <property type="entry name" value="Metallo-dependent phosphatases"/>
    <property type="match status" value="1"/>
</dbReference>
<evidence type="ECO:0000256" key="1">
    <source>
        <dbReference type="ARBA" id="ARBA00004323"/>
    </source>
</evidence>
<protein>
    <submittedName>
        <fullName evidence="10">Metallophosphoesterase</fullName>
    </submittedName>
</protein>
<dbReference type="Gene3D" id="3.20.20.80">
    <property type="entry name" value="Glycosidases"/>
    <property type="match status" value="1"/>
</dbReference>
<keyword evidence="5" id="KW-1133">Transmembrane helix</keyword>